<dbReference type="NCBIfam" id="NF038128">
    <property type="entry name" value="choice_anch_J"/>
    <property type="match status" value="1"/>
</dbReference>
<sequence>MGVFTLCSAQSQQQISAFEKHNAINNIADGEANIYGYLRYDWKYRTNGIINFQTNTPDKSVLLKDYGNVPGKTPIFTAGTYVGGDYYCYETILYANVIMPQGLSIVDPLTGAYVKKSTLPEGTTLILDEMTYDPKTDRIFAIHYDTDAFTTDLYEISKTTLALARVATINEPFLTLSADDGYLYAVTVERDFAKANLVKINQSTIDATNQSCTVEKISPAEGLGLNVGNFSQSMEFDKTTHRLWWQAQTQDDKSYLVELDPKTGKIIKSTLDNNKTQLLAMGIPYQYVVDEAPSYVTSLKLKAEENGGSKVTLTWNMPTLNYRNKTLANITGVKIFRDGRLVKRIPSTSIGAAMSWVDEGPSNDTHIYKIIPYNTSGDGIYKEASVFVGEDLPGAPANVKLTANESEGTLTWDEPAEGIHDGYFDKASLSYDVTRLPDNIKIATRTTNRTLTDRVSKHAGYSYVVVAYNRKGQGLSSTSNTVAFGASEAIPFTSSLNDNDDFGRWTVIDNNNDAMTWKFNSKTSSAYYDRSEHNADDWLVSPPLSFVKDKKYQLRYTYSTSNWINPDDKTPVMEKMKVFYGTEPTVAGLTAMIKDLEEFHTASETYFYGKNIFSVGATDKGYIAFQACSDAMHGQIFLKDVSLREYSDKDLSVKGLTGSATANCEVEQVFVATVGNEGSKAVSNYTVQLFNADTDEVLASAAGVSIMPDETGNVSVKWTPATEGDINVSARVVLDGDTYPKDNVLGSPIKVKVAAKNASKWLTINTDETYGWYSPFFVSMPYSQAQCLYMEDEIQKKDISFMAMQVKYNGKSKGEFTFPARIYIKTTDRTDLLSADNAYIGVFEETGWTKVFEGNITINGPKEGADLQIRFDTPFHYTGGNLNFKFEALAGKKRLIANQHPEWHLKEIIGKARTAHYDGQTSNVKESEIFPSPYVPFMMLEYKEGGTSGILSVGGEGLNIYQKGNILYLSSVCEKAELFNASGSLVCAANNTDRLQLTSLSSGVYLLKVNKNGMIRTMKIALKR</sequence>
<name>H1Q293_9BACT</name>
<feature type="domain" description="Fibronectin type-III" evidence="1">
    <location>
        <begin position="293"/>
        <end position="379"/>
    </location>
</feature>
<keyword evidence="3" id="KW-1185">Reference proteome</keyword>
<dbReference type="InterPro" id="IPR026444">
    <property type="entry name" value="Secre_tail"/>
</dbReference>
<evidence type="ECO:0000259" key="1">
    <source>
        <dbReference type="SMART" id="SM00060"/>
    </source>
</evidence>
<dbReference type="EMBL" id="AGWK01000029">
    <property type="protein sequence ID" value="EHO71163.1"/>
    <property type="molecule type" value="Genomic_DNA"/>
</dbReference>
<accession>H1Q293</accession>
<dbReference type="PATRIC" id="fig|883158.3.peg.1039"/>
<proteinExistence type="predicted"/>
<reference evidence="2 3" key="1">
    <citation type="submission" date="2011-12" db="EMBL/GenBank/DDBJ databases">
        <title>The Genome Sequence of Prevotella micans F0438.</title>
        <authorList>
            <consortium name="The Broad Institute Genome Sequencing Platform"/>
            <person name="Earl A."/>
            <person name="Ward D."/>
            <person name="Feldgarden M."/>
            <person name="Gevers D."/>
            <person name="Izard J."/>
            <person name="Baranova O.V."/>
            <person name="Blanton J.M."/>
            <person name="Wade W.G."/>
            <person name="Dewhirst F.E."/>
            <person name="Young S.K."/>
            <person name="Zeng Q."/>
            <person name="Gargeya S."/>
            <person name="Fitzgerald M."/>
            <person name="Haas B."/>
            <person name="Abouelleil A."/>
            <person name="Alvarado L."/>
            <person name="Arachchi H.M."/>
            <person name="Berlin A."/>
            <person name="Chapman S.B."/>
            <person name="Gearin G."/>
            <person name="Goldberg J."/>
            <person name="Griggs A."/>
            <person name="Gujja S."/>
            <person name="Hansen M."/>
            <person name="Heiman D."/>
            <person name="Howarth C."/>
            <person name="Larimer J."/>
            <person name="Lui A."/>
            <person name="MacDonald P.J.P."/>
            <person name="McCowen C."/>
            <person name="Montmayeur A."/>
            <person name="Murphy C."/>
            <person name="Neiman D."/>
            <person name="Pearson M."/>
            <person name="Priest M."/>
            <person name="Roberts A."/>
            <person name="Saif S."/>
            <person name="Shea T."/>
            <person name="Sisk P."/>
            <person name="Stolte C."/>
            <person name="Sykes S."/>
            <person name="Wortman J."/>
            <person name="Nusbaum C."/>
            <person name="Birren B."/>
        </authorList>
    </citation>
    <scope>NUCLEOTIDE SEQUENCE [LARGE SCALE GENOMIC DNA]</scope>
    <source>
        <strain evidence="2 3">F0438</strain>
    </source>
</reference>
<evidence type="ECO:0000313" key="2">
    <source>
        <dbReference type="EMBL" id="EHO71163.1"/>
    </source>
</evidence>
<dbReference type="Proteomes" id="UP000016023">
    <property type="component" value="Unassembled WGS sequence"/>
</dbReference>
<dbReference type="Gene3D" id="2.60.40.10">
    <property type="entry name" value="Immunoglobulins"/>
    <property type="match status" value="2"/>
</dbReference>
<dbReference type="InterPro" id="IPR003961">
    <property type="entry name" value="FN3_dom"/>
</dbReference>
<dbReference type="eggNOG" id="COG4412">
    <property type="taxonomic scope" value="Bacteria"/>
</dbReference>
<organism evidence="2 3">
    <name type="scientific">Prevotella micans F0438</name>
    <dbReference type="NCBI Taxonomy" id="883158"/>
    <lineage>
        <taxon>Bacteria</taxon>
        <taxon>Pseudomonadati</taxon>
        <taxon>Bacteroidota</taxon>
        <taxon>Bacteroidia</taxon>
        <taxon>Bacteroidales</taxon>
        <taxon>Prevotellaceae</taxon>
        <taxon>Prevotella</taxon>
    </lineage>
</organism>
<dbReference type="AlphaFoldDB" id="H1Q293"/>
<feature type="domain" description="Fibronectin type-III" evidence="1">
    <location>
        <begin position="393"/>
        <end position="474"/>
    </location>
</feature>
<dbReference type="HOGENOM" id="CLU_294716_0_0_10"/>
<dbReference type="InterPro" id="IPR036116">
    <property type="entry name" value="FN3_sf"/>
</dbReference>
<dbReference type="SUPFAM" id="SSF49265">
    <property type="entry name" value="Fibronectin type III"/>
    <property type="match status" value="1"/>
</dbReference>
<protein>
    <recommendedName>
        <fullName evidence="1">Fibronectin type-III domain-containing protein</fullName>
    </recommendedName>
</protein>
<gene>
    <name evidence="2" type="ORF">HMPREF9140_01031</name>
</gene>
<dbReference type="SMART" id="SM00060">
    <property type="entry name" value="FN3"/>
    <property type="match status" value="2"/>
</dbReference>
<dbReference type="STRING" id="883158.HMPREF9140_01031"/>
<evidence type="ECO:0000313" key="3">
    <source>
        <dbReference type="Proteomes" id="UP000016023"/>
    </source>
</evidence>
<dbReference type="NCBIfam" id="TIGR04183">
    <property type="entry name" value="Por_Secre_tail"/>
    <property type="match status" value="1"/>
</dbReference>
<dbReference type="InterPro" id="IPR013783">
    <property type="entry name" value="Ig-like_fold"/>
</dbReference>
<dbReference type="CDD" id="cd00063">
    <property type="entry name" value="FN3"/>
    <property type="match status" value="1"/>
</dbReference>
<dbReference type="Gene3D" id="2.60.120.200">
    <property type="match status" value="1"/>
</dbReference>
<comment type="caution">
    <text evidence="2">The sequence shown here is derived from an EMBL/GenBank/DDBJ whole genome shotgun (WGS) entry which is preliminary data.</text>
</comment>